<gene>
    <name evidence="8" type="primary">CTBP1</name>
</gene>
<evidence type="ECO:0000313" key="8">
    <source>
        <dbReference type="Ensembl" id="ENSFCTP00005001733.1"/>
    </source>
</evidence>
<evidence type="ECO:0000256" key="4">
    <source>
        <dbReference type="ARBA" id="ARBA00023242"/>
    </source>
</evidence>
<dbReference type="InterPro" id="IPR006139">
    <property type="entry name" value="D-isomer_2_OHA_DH_cat_dom"/>
</dbReference>
<sequence length="456" mass="49728">MGSSHLLNKGLPLGVRPPIMNGPMHPRPLVALLDGRDCTVEMPILKDVATVAFCDAQSTQEIHEKVLNEAVGALMYHTITLTREDLEKFKALRIIVRIGSGFDNIDIKSAGDLGIAVCNVPAASVEETADSTLCHILNLYRRTTWLHQALREGTRVQSVEQIREVASGAARIRGETLGIIGLGRVGQAVALRAKAFGFNVLFYDPYLSDGTERALGLQRVSTLQDLLFHSDCVSLHCGLNEHNHHLINDFTVKQMRQGAFLVNTARGGLVDEKALAQALKEGRIRGAALDVHESEPFSFSQGPLKDAPNLICTPHAAWYSEQASIEMREEAAREIRRAITGEGCGQTLVRPLRRPAPLGRQRDLCSPPLGAAELRRTCAGAGPHPSAQAPKCRSRHSASTRCFPHSPRVLLAQHVDDARSLSPVWEFGTRVLPHPAFKSLAVLVNLGWAFAALQNP</sequence>
<dbReference type="InterPro" id="IPR029753">
    <property type="entry name" value="D-isomer_DH_CS"/>
</dbReference>
<reference evidence="8" key="3">
    <citation type="submission" date="2025-09" db="UniProtKB">
        <authorList>
            <consortium name="Ensembl"/>
        </authorList>
    </citation>
    <scope>IDENTIFICATION</scope>
    <source>
        <strain evidence="8">breed Abyssinian</strain>
    </source>
</reference>
<evidence type="ECO:0000256" key="2">
    <source>
        <dbReference type="ARBA" id="ARBA00005854"/>
    </source>
</evidence>
<dbReference type="PANTHER" id="PTHR46029">
    <property type="entry name" value="C-TERMINAL-BINDING PROTEIN"/>
    <property type="match status" value="1"/>
</dbReference>
<dbReference type="SUPFAM" id="SSF52283">
    <property type="entry name" value="Formate/glycerate dehydrogenase catalytic domain-like"/>
    <property type="match status" value="1"/>
</dbReference>
<comment type="subcellular location">
    <subcellularLocation>
        <location evidence="1">Nucleus</location>
    </subcellularLocation>
</comment>
<dbReference type="InterPro" id="IPR029752">
    <property type="entry name" value="D-isomer_DH_CS1"/>
</dbReference>
<dbReference type="Gene3D" id="3.40.50.720">
    <property type="entry name" value="NAD(P)-binding Rossmann-like Domain"/>
    <property type="match status" value="2"/>
</dbReference>
<dbReference type="InterPro" id="IPR051638">
    <property type="entry name" value="CTBP_dehydrogenase"/>
</dbReference>
<evidence type="ECO:0000256" key="5">
    <source>
        <dbReference type="RuleBase" id="RU003719"/>
    </source>
</evidence>
<dbReference type="PROSITE" id="PS00671">
    <property type="entry name" value="D_2_HYDROXYACID_DH_3"/>
    <property type="match status" value="1"/>
</dbReference>
<dbReference type="Pfam" id="PF00389">
    <property type="entry name" value="2-Hacid_dh"/>
    <property type="match status" value="1"/>
</dbReference>
<evidence type="ECO:0000256" key="1">
    <source>
        <dbReference type="ARBA" id="ARBA00004123"/>
    </source>
</evidence>
<dbReference type="InterPro" id="IPR006140">
    <property type="entry name" value="D-isomer_DH_NAD-bd"/>
</dbReference>
<name>A0ABI7VU61_FELCA</name>
<dbReference type="SUPFAM" id="SSF51735">
    <property type="entry name" value="NAD(P)-binding Rossmann-fold domains"/>
    <property type="match status" value="1"/>
</dbReference>
<accession>A0ABI7VU61</accession>
<dbReference type="PANTHER" id="PTHR46029:SF2">
    <property type="entry name" value="C-TERMINAL-BINDING PROTEIN 1"/>
    <property type="match status" value="1"/>
</dbReference>
<dbReference type="InterPro" id="IPR036291">
    <property type="entry name" value="NAD(P)-bd_dom_sf"/>
</dbReference>
<evidence type="ECO:0000256" key="3">
    <source>
        <dbReference type="ARBA" id="ARBA00023002"/>
    </source>
</evidence>
<dbReference type="CDD" id="cd05299">
    <property type="entry name" value="CtBP_dh"/>
    <property type="match status" value="1"/>
</dbReference>
<organism evidence="8 9">
    <name type="scientific">Felis catus</name>
    <name type="common">Cat</name>
    <name type="synonym">Felis silvestris catus</name>
    <dbReference type="NCBI Taxonomy" id="9685"/>
    <lineage>
        <taxon>Eukaryota</taxon>
        <taxon>Metazoa</taxon>
        <taxon>Chordata</taxon>
        <taxon>Craniata</taxon>
        <taxon>Vertebrata</taxon>
        <taxon>Euteleostomi</taxon>
        <taxon>Mammalia</taxon>
        <taxon>Eutheria</taxon>
        <taxon>Laurasiatheria</taxon>
        <taxon>Carnivora</taxon>
        <taxon>Feliformia</taxon>
        <taxon>Felidae</taxon>
        <taxon>Felinae</taxon>
        <taxon>Felis</taxon>
    </lineage>
</organism>
<feature type="domain" description="D-isomer specific 2-hydroxyacid dehydrogenase catalytic" evidence="6">
    <location>
        <begin position="38"/>
        <end position="344"/>
    </location>
</feature>
<protein>
    <submittedName>
        <fullName evidence="8">C-terminal binding protein 1</fullName>
    </submittedName>
</protein>
<evidence type="ECO:0000259" key="7">
    <source>
        <dbReference type="Pfam" id="PF02826"/>
    </source>
</evidence>
<proteinExistence type="inferred from homology"/>
<dbReference type="PROSITE" id="PS00065">
    <property type="entry name" value="D_2_HYDROXYACID_DH_1"/>
    <property type="match status" value="1"/>
</dbReference>
<feature type="domain" description="D-isomer specific 2-hydroxyacid dehydrogenase NAD-binding" evidence="7">
    <location>
        <begin position="135"/>
        <end position="317"/>
    </location>
</feature>
<keyword evidence="4" id="KW-0539">Nucleus</keyword>
<reference evidence="8 9" key="1">
    <citation type="submission" date="2021-02" db="EMBL/GenBank/DDBJ databases">
        <title>Safari Cat Assemblies.</title>
        <authorList>
            <person name="Bredemeyer K.R."/>
            <person name="Murphy W.J."/>
        </authorList>
    </citation>
    <scope>NUCLEOTIDE SEQUENCE [LARGE SCALE GENOMIC DNA]</scope>
</reference>
<dbReference type="Ensembl" id="ENSFCTT00005003074.1">
    <property type="protein sequence ID" value="ENSFCTP00005001733.1"/>
    <property type="gene ID" value="ENSFCTG00005001210.1"/>
</dbReference>
<keyword evidence="3 5" id="KW-0560">Oxidoreductase</keyword>
<evidence type="ECO:0000313" key="9">
    <source>
        <dbReference type="Proteomes" id="UP000823872"/>
    </source>
</evidence>
<dbReference type="GeneTree" id="ENSGT00940000157061"/>
<dbReference type="Proteomes" id="UP000823872">
    <property type="component" value="Chromosome B1"/>
</dbReference>
<reference evidence="8" key="2">
    <citation type="submission" date="2025-08" db="UniProtKB">
        <authorList>
            <consortium name="Ensembl"/>
        </authorList>
    </citation>
    <scope>IDENTIFICATION</scope>
    <source>
        <strain evidence="8">breed Abyssinian</strain>
    </source>
</reference>
<dbReference type="InterPro" id="IPR043322">
    <property type="entry name" value="CtBP"/>
</dbReference>
<keyword evidence="9" id="KW-1185">Reference proteome</keyword>
<evidence type="ECO:0000259" key="6">
    <source>
        <dbReference type="Pfam" id="PF00389"/>
    </source>
</evidence>
<dbReference type="Pfam" id="PF02826">
    <property type="entry name" value="2-Hacid_dh_C"/>
    <property type="match status" value="1"/>
</dbReference>
<comment type="similarity">
    <text evidence="2 5">Belongs to the D-isomer specific 2-hydroxyacid dehydrogenase family.</text>
</comment>